<dbReference type="EMBL" id="CAXDID020000076">
    <property type="protein sequence ID" value="CAL6016629.1"/>
    <property type="molecule type" value="Genomic_DNA"/>
</dbReference>
<proteinExistence type="predicted"/>
<protein>
    <submittedName>
        <fullName evidence="1">Zinc finger domain-containing protein</fullName>
    </submittedName>
    <submittedName>
        <fullName evidence="2">Zinc_finger domain-containing protein</fullName>
    </submittedName>
</protein>
<evidence type="ECO:0000313" key="3">
    <source>
        <dbReference type="Proteomes" id="UP001642409"/>
    </source>
</evidence>
<gene>
    <name evidence="2" type="ORF">HINF_LOCUS25603</name>
    <name evidence="1" type="ORF">HINF_LOCUS46490</name>
</gene>
<accession>A0AA86QHF9</accession>
<dbReference type="EMBL" id="CATOUU010000909">
    <property type="protein sequence ID" value="CAI9958845.1"/>
    <property type="molecule type" value="Genomic_DNA"/>
</dbReference>
<reference evidence="2 3" key="2">
    <citation type="submission" date="2024-07" db="EMBL/GenBank/DDBJ databases">
        <authorList>
            <person name="Akdeniz Z."/>
        </authorList>
    </citation>
    <scope>NUCLEOTIDE SEQUENCE [LARGE SCALE GENOMIC DNA]</scope>
</reference>
<name>A0AA86QHF9_9EUKA</name>
<organism evidence="1">
    <name type="scientific">Hexamita inflata</name>
    <dbReference type="NCBI Taxonomy" id="28002"/>
    <lineage>
        <taxon>Eukaryota</taxon>
        <taxon>Metamonada</taxon>
        <taxon>Diplomonadida</taxon>
        <taxon>Hexamitidae</taxon>
        <taxon>Hexamitinae</taxon>
        <taxon>Hexamita</taxon>
    </lineage>
</organism>
<sequence length="383" mass="44741">MLHQNSAFDGCRAYHQQTQFLNSITLQCDVQLTIFSQLAKSDEKIRFVKKMYIILALNVATNVLPQIAKESNLTKTDTSLYLCDLCHQNICDTVYYLSSSTKSVFDTNYQVLRICGHKFHKQCCIIGKCPVCQKYFNSCEKLHIEPIDKPDISTPIYDYKIDLLKVKCIMRTLYLLSQNPEIDRTIVNQFYHNEVQVMIKCFQSHNHKQQIANTQELYNTEYIEKPPVMNKNTFKNSNFEYIIEIMNEITCSFCNEPFCLQSKTDLLVCLVCGQYVHPRCQHIHKVFYSFFSNTILTLEYGIIGPYKDKFGGLQQDCTGLQMFLDKQMLGQIIYNLITNEALLQQDQPWVYSREDTECYIKALEQKNDDESQTDNEYAVYDDE</sequence>
<dbReference type="SUPFAM" id="SSF57850">
    <property type="entry name" value="RING/U-box"/>
    <property type="match status" value="1"/>
</dbReference>
<comment type="caution">
    <text evidence="1">The sequence shown here is derived from an EMBL/GenBank/DDBJ whole genome shotgun (WGS) entry which is preliminary data.</text>
</comment>
<evidence type="ECO:0000313" key="1">
    <source>
        <dbReference type="EMBL" id="CAI9958845.1"/>
    </source>
</evidence>
<evidence type="ECO:0000313" key="2">
    <source>
        <dbReference type="EMBL" id="CAL6016629.1"/>
    </source>
</evidence>
<dbReference type="AlphaFoldDB" id="A0AA86QHF9"/>
<dbReference type="Proteomes" id="UP001642409">
    <property type="component" value="Unassembled WGS sequence"/>
</dbReference>
<reference evidence="1" key="1">
    <citation type="submission" date="2023-06" db="EMBL/GenBank/DDBJ databases">
        <authorList>
            <person name="Kurt Z."/>
        </authorList>
    </citation>
    <scope>NUCLEOTIDE SEQUENCE</scope>
</reference>
<keyword evidence="3" id="KW-1185">Reference proteome</keyword>